<keyword evidence="6" id="KW-1185">Reference proteome</keyword>
<feature type="binding site" evidence="4">
    <location>
        <position position="92"/>
    </location>
    <ligand>
        <name>Zn(2+)</name>
        <dbReference type="ChEBI" id="CHEBI:29105"/>
    </ligand>
</feature>
<evidence type="ECO:0000256" key="4">
    <source>
        <dbReference type="HAMAP-Rule" id="MF_00213"/>
    </source>
</evidence>
<comment type="caution">
    <text evidence="5">The sequence shown here is derived from an EMBL/GenBank/DDBJ whole genome shotgun (WGS) entry which is preliminary data.</text>
</comment>
<keyword evidence="2 4" id="KW-0479">Metal-binding</keyword>
<dbReference type="HAMAP" id="MF_00213">
    <property type="entry name" value="HypA_HybF"/>
    <property type="match status" value="1"/>
</dbReference>
<sequence>MHELSLAENLLQIIEESATEQHFTKIKTVWLEIGELACVEQESLRFFFDVVSQDSLARQAKLEIIKIAGQAVCTYCNLNCLISTYYEACPHCGSYTLKVIQGCEIKIKELEVE</sequence>
<dbReference type="PANTHER" id="PTHR34535:SF3">
    <property type="entry name" value="HYDROGENASE MATURATION FACTOR HYPA"/>
    <property type="match status" value="1"/>
</dbReference>
<dbReference type="RefSeq" id="WP_106705873.1">
    <property type="nucleotide sequence ID" value="NZ_PXXU01000006.1"/>
</dbReference>
<feature type="binding site" evidence="4">
    <location>
        <position position="89"/>
    </location>
    <ligand>
        <name>Zn(2+)</name>
        <dbReference type="ChEBI" id="CHEBI:29105"/>
    </ligand>
</feature>
<reference evidence="5 6" key="1">
    <citation type="submission" date="2018-03" db="EMBL/GenBank/DDBJ databases">
        <title>Draft genome of Nitrosomonas supralitoralis APG5.</title>
        <authorList>
            <person name="Urakawa H."/>
            <person name="Lopez J.V."/>
        </authorList>
    </citation>
    <scope>NUCLEOTIDE SEQUENCE [LARGE SCALE GENOMIC DNA]</scope>
    <source>
        <strain evidence="5 6">APG5</strain>
    </source>
</reference>
<protein>
    <recommendedName>
        <fullName evidence="4">Hydrogenase maturation factor HypA</fullName>
    </recommendedName>
</protein>
<dbReference type="GO" id="GO:0016151">
    <property type="term" value="F:nickel cation binding"/>
    <property type="evidence" value="ECO:0007669"/>
    <property type="project" value="UniProtKB-UniRule"/>
</dbReference>
<feature type="binding site" evidence="4">
    <location>
        <position position="76"/>
    </location>
    <ligand>
        <name>Zn(2+)</name>
        <dbReference type="ChEBI" id="CHEBI:29105"/>
    </ligand>
</feature>
<gene>
    <name evidence="4 5" type="primary">hypA</name>
    <name evidence="5" type="ORF">C7H79_03315</name>
</gene>
<feature type="binding site" evidence="4">
    <location>
        <position position="73"/>
    </location>
    <ligand>
        <name>Zn(2+)</name>
        <dbReference type="ChEBI" id="CHEBI:29105"/>
    </ligand>
</feature>
<proteinExistence type="inferred from homology"/>
<evidence type="ECO:0000313" key="6">
    <source>
        <dbReference type="Proteomes" id="UP000241912"/>
    </source>
</evidence>
<evidence type="ECO:0000313" key="5">
    <source>
        <dbReference type="EMBL" id="PSJ18413.1"/>
    </source>
</evidence>
<dbReference type="OrthoDB" id="288014at2"/>
<dbReference type="EMBL" id="PXXU01000006">
    <property type="protein sequence ID" value="PSJ18413.1"/>
    <property type="molecule type" value="Genomic_DNA"/>
</dbReference>
<organism evidence="5 6">
    <name type="scientific">Nitrosomonas supralitoralis</name>
    <dbReference type="NCBI Taxonomy" id="2116706"/>
    <lineage>
        <taxon>Bacteria</taxon>
        <taxon>Pseudomonadati</taxon>
        <taxon>Pseudomonadota</taxon>
        <taxon>Betaproteobacteria</taxon>
        <taxon>Nitrosomonadales</taxon>
        <taxon>Nitrosomonadaceae</taxon>
        <taxon>Nitrosomonas</taxon>
    </lineage>
</organism>
<keyword evidence="1 4" id="KW-0533">Nickel</keyword>
<comment type="similarity">
    <text evidence="4">Belongs to the HypA/HybF family.</text>
</comment>
<keyword evidence="3 4" id="KW-0862">Zinc</keyword>
<feature type="binding site" evidence="4">
    <location>
        <position position="2"/>
    </location>
    <ligand>
        <name>Ni(2+)</name>
        <dbReference type="ChEBI" id="CHEBI:49786"/>
    </ligand>
</feature>
<dbReference type="Gene3D" id="3.30.2320.80">
    <property type="match status" value="1"/>
</dbReference>
<dbReference type="Proteomes" id="UP000241912">
    <property type="component" value="Unassembled WGS sequence"/>
</dbReference>
<dbReference type="InterPro" id="IPR000688">
    <property type="entry name" value="HypA/HybF"/>
</dbReference>
<dbReference type="Pfam" id="PF01155">
    <property type="entry name" value="HypA"/>
    <property type="match status" value="1"/>
</dbReference>
<dbReference type="AlphaFoldDB" id="A0A2P7NY79"/>
<accession>A0A2P7NY79</accession>
<dbReference type="PIRSF" id="PIRSF004761">
    <property type="entry name" value="Hydrgn_mat_HypA"/>
    <property type="match status" value="1"/>
</dbReference>
<evidence type="ECO:0000256" key="3">
    <source>
        <dbReference type="ARBA" id="ARBA00022833"/>
    </source>
</evidence>
<evidence type="ECO:0000256" key="2">
    <source>
        <dbReference type="ARBA" id="ARBA00022723"/>
    </source>
</evidence>
<evidence type="ECO:0000256" key="1">
    <source>
        <dbReference type="ARBA" id="ARBA00022596"/>
    </source>
</evidence>
<dbReference type="GO" id="GO:0008270">
    <property type="term" value="F:zinc ion binding"/>
    <property type="evidence" value="ECO:0007669"/>
    <property type="project" value="UniProtKB-UniRule"/>
</dbReference>
<comment type="function">
    <text evidence="4">Involved in the maturation of [NiFe] hydrogenases. Required for nickel insertion into the metal center of the hydrogenase.</text>
</comment>
<dbReference type="PANTHER" id="PTHR34535">
    <property type="entry name" value="HYDROGENASE MATURATION FACTOR HYPA"/>
    <property type="match status" value="1"/>
</dbReference>
<name>A0A2P7NY79_9PROT</name>
<dbReference type="NCBIfam" id="TIGR00100">
    <property type="entry name" value="hypA"/>
    <property type="match status" value="1"/>
</dbReference>
<dbReference type="GO" id="GO:0051604">
    <property type="term" value="P:protein maturation"/>
    <property type="evidence" value="ECO:0007669"/>
    <property type="project" value="InterPro"/>
</dbReference>